<dbReference type="InterPro" id="IPR002543">
    <property type="entry name" value="FtsK_dom"/>
</dbReference>
<dbReference type="InterPro" id="IPR050206">
    <property type="entry name" value="FtsK/SpoIIIE/SftA"/>
</dbReference>
<evidence type="ECO:0000313" key="18">
    <source>
        <dbReference type="EMBL" id="UWX05318.1"/>
    </source>
</evidence>
<proteinExistence type="inferred from homology"/>
<dbReference type="PANTHER" id="PTHR22683">
    <property type="entry name" value="SPORULATION PROTEIN RELATED"/>
    <property type="match status" value="1"/>
</dbReference>
<dbReference type="Pfam" id="PF17854">
    <property type="entry name" value="FtsK_alpha"/>
    <property type="match status" value="1"/>
</dbReference>
<evidence type="ECO:0000256" key="15">
    <source>
        <dbReference type="SAM" id="MobiDB-lite"/>
    </source>
</evidence>
<keyword evidence="5 16" id="KW-0812">Transmembrane</keyword>
<feature type="compositionally biased region" description="Basic and acidic residues" evidence="15">
    <location>
        <begin position="303"/>
        <end position="313"/>
    </location>
</feature>
<feature type="transmembrane region" description="Helical" evidence="16">
    <location>
        <begin position="57"/>
        <end position="79"/>
    </location>
</feature>
<dbReference type="Gene3D" id="1.10.10.10">
    <property type="entry name" value="Winged helix-like DNA-binding domain superfamily/Winged helix DNA-binding domain"/>
    <property type="match status" value="1"/>
</dbReference>
<feature type="region of interest" description="Disordered" evidence="15">
    <location>
        <begin position="201"/>
        <end position="267"/>
    </location>
</feature>
<feature type="compositionally biased region" description="Basic and acidic residues" evidence="15">
    <location>
        <begin position="253"/>
        <end position="267"/>
    </location>
</feature>
<evidence type="ECO:0000256" key="4">
    <source>
        <dbReference type="ARBA" id="ARBA00022618"/>
    </source>
</evidence>
<keyword evidence="11 16" id="KW-0472">Membrane</keyword>
<dbReference type="Proteomes" id="UP001058120">
    <property type="component" value="Chromosome"/>
</dbReference>
<feature type="domain" description="FtsK" evidence="17">
    <location>
        <begin position="426"/>
        <end position="635"/>
    </location>
</feature>
<feature type="transmembrane region" description="Helical" evidence="16">
    <location>
        <begin position="86"/>
        <end position="106"/>
    </location>
</feature>
<evidence type="ECO:0000313" key="19">
    <source>
        <dbReference type="Proteomes" id="UP001058120"/>
    </source>
</evidence>
<evidence type="ECO:0000256" key="12">
    <source>
        <dbReference type="ARBA" id="ARBA00023306"/>
    </source>
</evidence>
<keyword evidence="10" id="KW-0238">DNA-binding</keyword>
<dbReference type="Gene3D" id="3.30.980.40">
    <property type="match status" value="1"/>
</dbReference>
<dbReference type="Gene3D" id="3.40.50.300">
    <property type="entry name" value="P-loop containing nucleotide triphosphate hydrolases"/>
    <property type="match status" value="1"/>
</dbReference>
<evidence type="ECO:0000256" key="1">
    <source>
        <dbReference type="ARBA" id="ARBA00004651"/>
    </source>
</evidence>
<dbReference type="InterPro" id="IPR025199">
    <property type="entry name" value="FtsK_4TM"/>
</dbReference>
<keyword evidence="8 14" id="KW-0067">ATP-binding</keyword>
<dbReference type="SMART" id="SM00843">
    <property type="entry name" value="Ftsk_gamma"/>
    <property type="match status" value="1"/>
</dbReference>
<organism evidence="18 19">
    <name type="scientific">Taurinivorans muris</name>
    <dbReference type="NCBI Taxonomy" id="2787751"/>
    <lineage>
        <taxon>Bacteria</taxon>
        <taxon>Pseudomonadati</taxon>
        <taxon>Thermodesulfobacteriota</taxon>
        <taxon>Desulfovibrionia</taxon>
        <taxon>Desulfovibrionales</taxon>
        <taxon>Desulfovibrionaceae</taxon>
        <taxon>Taurinivorans</taxon>
    </lineage>
</organism>
<evidence type="ECO:0000256" key="13">
    <source>
        <dbReference type="ARBA" id="ARBA00025923"/>
    </source>
</evidence>
<reference evidence="18" key="1">
    <citation type="submission" date="2020-12" db="EMBL/GenBank/DDBJ databases">
        <title>Taurinivorans muris gen. nov., sp. nov., fundamental and realized metabolic niche of a ubiquitous sulfidogenic bacterium in the murine intestine.</title>
        <authorList>
            <person name="Ye H."/>
            <person name="Hanson B.T."/>
            <person name="Loy A."/>
        </authorList>
    </citation>
    <scope>NUCLEOTIDE SEQUENCE</scope>
    <source>
        <strain evidence="18">LT0009</strain>
    </source>
</reference>
<comment type="subcellular location">
    <subcellularLocation>
        <location evidence="1">Cell membrane</location>
        <topology evidence="1">Multi-pass membrane protein</topology>
    </subcellularLocation>
</comment>
<sequence>MGLLFLFLSLLIGISLWSHNINDPTLNQSISSSYEVKNYAGTFGAYLSGFLNDFFGIASYVWVLFFFGMGLGFIVRWVIIPWYSMLGCLILTLCFISFAEATGIGIGDVQGGGFCGAWLYATFHLYFNPIGSAFIWLFCLMAGMELCFHISWVNLFGKIIQFVLRVKNNSKSGDTVFNYEEKTEEKSGNFFKISFKNPFKKEKADDSAPPPLLSVYDEDEDDTDYELSEDDPLGLKSSPLSFADNDETEEETKEDKKENKENGEKAKEEKLKKKSFWSFFSDDKEEPENKDLPPADLLSPVAEQKDAPNQKSLDEKGKKLIECLADFGVMGKLAEILPGPVVTMYEIRPERGVKVKRFEALAKDIAMAIKAVAVRIQAPIPGTDTVGVEVPNDKRQIVSFKEIIQNSAFTESQSKLTLGLGKDIFGTPVSIKMDDMPHLLVAGATGAGKSVCLNSIILSILYKAQPHEVQMLLIDPKRVELSMYNGLPHLVHPVVTDMDLARNALLWAVDEMDQRYKLFETFGMRNITEYNAFVRKNKDKEADGTLAERLKAVENASLQELPFIVIIVDELADLMMQKGKEVEGQIARLGQLARAAGMHIILATQRPSVDVITGLIKNNFPARIAFQVSGSIDSRTILDSAGAEALLGKGDMLYKPRSGGLQRIHGAFVTEEEVRAVVDFWKKQGSPDYKVDFSKYGDTALEPNFDEDDGGYDEMYDVILDWLTDQDVVSISMLQRKFRLGFSRAGRIIDKLEQDGYIEARSGSKPRKVIH</sequence>
<dbReference type="Pfam" id="PF13491">
    <property type="entry name" value="FtsK_4TM"/>
    <property type="match status" value="1"/>
</dbReference>
<keyword evidence="19" id="KW-1185">Reference proteome</keyword>
<dbReference type="SMART" id="SM00382">
    <property type="entry name" value="AAA"/>
    <property type="match status" value="1"/>
</dbReference>
<feature type="binding site" evidence="14">
    <location>
        <begin position="443"/>
        <end position="450"/>
    </location>
    <ligand>
        <name>ATP</name>
        <dbReference type="ChEBI" id="CHEBI:30616"/>
    </ligand>
</feature>
<dbReference type="EMBL" id="CP065938">
    <property type="protein sequence ID" value="UWX05318.1"/>
    <property type="molecule type" value="Genomic_DNA"/>
</dbReference>
<evidence type="ECO:0000256" key="14">
    <source>
        <dbReference type="PROSITE-ProRule" id="PRU00289"/>
    </source>
</evidence>
<dbReference type="PROSITE" id="PS50901">
    <property type="entry name" value="FTSK"/>
    <property type="match status" value="1"/>
</dbReference>
<evidence type="ECO:0000256" key="9">
    <source>
        <dbReference type="ARBA" id="ARBA00022989"/>
    </source>
</evidence>
<dbReference type="SUPFAM" id="SSF46785">
    <property type="entry name" value="Winged helix' DNA-binding domain"/>
    <property type="match status" value="1"/>
</dbReference>
<name>A0ABY5Y238_9BACT</name>
<evidence type="ECO:0000256" key="2">
    <source>
        <dbReference type="ARBA" id="ARBA00006474"/>
    </source>
</evidence>
<comment type="similarity">
    <text evidence="2">Belongs to the FtsK/SpoIIIE/SftA family.</text>
</comment>
<keyword evidence="3" id="KW-1003">Cell membrane</keyword>
<evidence type="ECO:0000256" key="7">
    <source>
        <dbReference type="ARBA" id="ARBA00022829"/>
    </source>
</evidence>
<keyword evidence="12" id="KW-0131">Cell cycle</keyword>
<keyword evidence="4" id="KW-0132">Cell division</keyword>
<protein>
    <submittedName>
        <fullName evidence="18">DNA translocase FtsK 4TM domain-containing protein</fullName>
    </submittedName>
</protein>
<dbReference type="Pfam" id="PF01580">
    <property type="entry name" value="FtsK_SpoIIIE"/>
    <property type="match status" value="1"/>
</dbReference>
<dbReference type="InterPro" id="IPR027417">
    <property type="entry name" value="P-loop_NTPase"/>
</dbReference>
<evidence type="ECO:0000256" key="3">
    <source>
        <dbReference type="ARBA" id="ARBA00022475"/>
    </source>
</evidence>
<keyword evidence="7" id="KW-0159">Chromosome partition</keyword>
<dbReference type="InterPro" id="IPR003593">
    <property type="entry name" value="AAA+_ATPase"/>
</dbReference>
<evidence type="ECO:0000256" key="6">
    <source>
        <dbReference type="ARBA" id="ARBA00022741"/>
    </source>
</evidence>
<gene>
    <name evidence="18" type="ORF">JBF11_07635</name>
</gene>
<dbReference type="InterPro" id="IPR036388">
    <property type="entry name" value="WH-like_DNA-bd_sf"/>
</dbReference>
<evidence type="ECO:0000256" key="8">
    <source>
        <dbReference type="ARBA" id="ARBA00022840"/>
    </source>
</evidence>
<accession>A0ABY5Y238</accession>
<dbReference type="SUPFAM" id="SSF52540">
    <property type="entry name" value="P-loop containing nucleoside triphosphate hydrolases"/>
    <property type="match status" value="1"/>
</dbReference>
<comment type="subunit">
    <text evidence="13">Homohexamer. Forms a ring that surrounds DNA.</text>
</comment>
<dbReference type="PANTHER" id="PTHR22683:SF41">
    <property type="entry name" value="DNA TRANSLOCASE FTSK"/>
    <property type="match status" value="1"/>
</dbReference>
<feature type="region of interest" description="Disordered" evidence="15">
    <location>
        <begin position="283"/>
        <end position="313"/>
    </location>
</feature>
<dbReference type="InterPro" id="IPR018541">
    <property type="entry name" value="Ftsk_gamma"/>
</dbReference>
<evidence type="ECO:0000259" key="17">
    <source>
        <dbReference type="PROSITE" id="PS50901"/>
    </source>
</evidence>
<dbReference type="Pfam" id="PF09397">
    <property type="entry name" value="FtsK_gamma"/>
    <property type="match status" value="1"/>
</dbReference>
<dbReference type="InterPro" id="IPR036390">
    <property type="entry name" value="WH_DNA-bd_sf"/>
</dbReference>
<keyword evidence="6 14" id="KW-0547">Nucleotide-binding</keyword>
<keyword evidence="9 16" id="KW-1133">Transmembrane helix</keyword>
<dbReference type="InterPro" id="IPR041027">
    <property type="entry name" value="FtsK_alpha"/>
</dbReference>
<evidence type="ECO:0000256" key="5">
    <source>
        <dbReference type="ARBA" id="ARBA00022692"/>
    </source>
</evidence>
<evidence type="ECO:0000256" key="11">
    <source>
        <dbReference type="ARBA" id="ARBA00023136"/>
    </source>
</evidence>
<feature type="compositionally biased region" description="Acidic residues" evidence="15">
    <location>
        <begin position="216"/>
        <end position="232"/>
    </location>
</feature>
<evidence type="ECO:0000256" key="16">
    <source>
        <dbReference type="SAM" id="Phobius"/>
    </source>
</evidence>
<evidence type="ECO:0000256" key="10">
    <source>
        <dbReference type="ARBA" id="ARBA00023125"/>
    </source>
</evidence>